<reference evidence="2" key="1">
    <citation type="submission" date="2025-08" db="UniProtKB">
        <authorList>
            <consortium name="RefSeq"/>
        </authorList>
    </citation>
    <scope>IDENTIFICATION</scope>
</reference>
<keyword evidence="1" id="KW-1185">Reference proteome</keyword>
<protein>
    <submittedName>
        <fullName evidence="2">Glutamate dehydrogenase 1, mitochondrial-like</fullName>
    </submittedName>
</protein>
<proteinExistence type="predicted"/>
<dbReference type="AlphaFoldDB" id="A0AAX6SHB4"/>
<dbReference type="Gene3D" id="1.10.287.140">
    <property type="match status" value="1"/>
</dbReference>
<dbReference type="Proteomes" id="UP000694906">
    <property type="component" value="Unplaced"/>
</dbReference>
<evidence type="ECO:0000313" key="2">
    <source>
        <dbReference type="RefSeq" id="XP_021108199.1"/>
    </source>
</evidence>
<name>A0AAX6SHB4_HETGA</name>
<accession>A0AAX6SHB4</accession>
<organism evidence="1 2">
    <name type="scientific">Heterocephalus glaber</name>
    <name type="common">Naked mole rat</name>
    <dbReference type="NCBI Taxonomy" id="10181"/>
    <lineage>
        <taxon>Eukaryota</taxon>
        <taxon>Metazoa</taxon>
        <taxon>Chordata</taxon>
        <taxon>Craniata</taxon>
        <taxon>Vertebrata</taxon>
        <taxon>Euteleostomi</taxon>
        <taxon>Mammalia</taxon>
        <taxon>Eutheria</taxon>
        <taxon>Euarchontoglires</taxon>
        <taxon>Glires</taxon>
        <taxon>Rodentia</taxon>
        <taxon>Hystricomorpha</taxon>
        <taxon>Bathyergidae</taxon>
        <taxon>Heterocephalus</taxon>
    </lineage>
</organism>
<dbReference type="GeneID" id="101706295"/>
<gene>
    <name evidence="2" type="primary">LOC101706295</name>
</gene>
<sequence length="166" mass="18469">MQRDATEALGGSGIKICKALLASDPLSFATMPCTATCPDHHLPSTTARWWPKHEDDSNFFKVVGGFFSRGTNMVRVKLVEDLDTHESKEKHNCVRSILHMIKLCNYMLSVSFPFSHNHGSWKVIEGYGTQHGQQCTPAREASGTTWTRMWTSEGAGFNDDMQVCSG</sequence>
<evidence type="ECO:0000313" key="1">
    <source>
        <dbReference type="Proteomes" id="UP000694906"/>
    </source>
</evidence>
<dbReference type="RefSeq" id="XP_021108199.1">
    <property type="nucleotide sequence ID" value="XM_021252540.1"/>
</dbReference>